<reference evidence="2" key="1">
    <citation type="submission" date="2023-04" db="EMBL/GenBank/DDBJ databases">
        <title>Phytophthora lilii NBRC 32176.</title>
        <authorList>
            <person name="Ichikawa N."/>
            <person name="Sato H."/>
            <person name="Tonouchi N."/>
        </authorList>
    </citation>
    <scope>NUCLEOTIDE SEQUENCE</scope>
    <source>
        <strain evidence="2">NBRC 32176</strain>
    </source>
</reference>
<gene>
    <name evidence="2" type="ORF">Plil01_000823600</name>
</gene>
<dbReference type="EMBL" id="BSXW01000392">
    <property type="protein sequence ID" value="GMF20986.1"/>
    <property type="molecule type" value="Genomic_DNA"/>
</dbReference>
<sequence length="100" mass="10896">MGCCRLAMFSLVVTVLAAVTTADLTPDQVQTWMLSNQDFDWQQVEANAVVRIAGKGVQDADGNLYFAGSKTTDNSNVDQLDIFAAKLNADGILNWTKLVR</sequence>
<feature type="signal peptide" evidence="1">
    <location>
        <begin position="1"/>
        <end position="22"/>
    </location>
</feature>
<protein>
    <submittedName>
        <fullName evidence="2">Unnamed protein product</fullName>
    </submittedName>
</protein>
<comment type="caution">
    <text evidence="2">The sequence shown here is derived from an EMBL/GenBank/DDBJ whole genome shotgun (WGS) entry which is preliminary data.</text>
</comment>
<proteinExistence type="predicted"/>
<evidence type="ECO:0000313" key="3">
    <source>
        <dbReference type="Proteomes" id="UP001165083"/>
    </source>
</evidence>
<keyword evidence="1" id="KW-0732">Signal</keyword>
<keyword evidence="3" id="KW-1185">Reference proteome</keyword>
<evidence type="ECO:0000313" key="2">
    <source>
        <dbReference type="EMBL" id="GMF20986.1"/>
    </source>
</evidence>
<organism evidence="2 3">
    <name type="scientific">Phytophthora lilii</name>
    <dbReference type="NCBI Taxonomy" id="2077276"/>
    <lineage>
        <taxon>Eukaryota</taxon>
        <taxon>Sar</taxon>
        <taxon>Stramenopiles</taxon>
        <taxon>Oomycota</taxon>
        <taxon>Peronosporomycetes</taxon>
        <taxon>Peronosporales</taxon>
        <taxon>Peronosporaceae</taxon>
        <taxon>Phytophthora</taxon>
    </lineage>
</organism>
<accession>A0A9W6WX99</accession>
<dbReference type="AlphaFoldDB" id="A0A9W6WX99"/>
<dbReference type="Proteomes" id="UP001165083">
    <property type="component" value="Unassembled WGS sequence"/>
</dbReference>
<dbReference type="OrthoDB" id="167314at2759"/>
<evidence type="ECO:0000256" key="1">
    <source>
        <dbReference type="SAM" id="SignalP"/>
    </source>
</evidence>
<name>A0A9W6WX99_9STRA</name>
<feature type="chain" id="PRO_5040883823" evidence="1">
    <location>
        <begin position="23"/>
        <end position="100"/>
    </location>
</feature>